<evidence type="ECO:0000256" key="4">
    <source>
        <dbReference type="SAM" id="Phobius"/>
    </source>
</evidence>
<reference evidence="5" key="1">
    <citation type="submission" date="2022-07" db="EMBL/GenBank/DDBJ databases">
        <title>Phylogenomic reconstructions and comparative analyses of Kickxellomycotina fungi.</title>
        <authorList>
            <person name="Reynolds N.K."/>
            <person name="Stajich J.E."/>
            <person name="Barry K."/>
            <person name="Grigoriev I.V."/>
            <person name="Crous P."/>
            <person name="Smith M.E."/>
        </authorList>
    </citation>
    <scope>NUCLEOTIDE SEQUENCE</scope>
    <source>
        <strain evidence="5">BCRC 34297</strain>
    </source>
</reference>
<name>A0A9W8GZD8_9FUNG</name>
<comment type="subcellular location">
    <subcellularLocation>
        <location evidence="1">Membrane</location>
        <topology evidence="1">Multi-pass membrane protein</topology>
    </subcellularLocation>
</comment>
<feature type="transmembrane region" description="Helical" evidence="4">
    <location>
        <begin position="495"/>
        <end position="520"/>
    </location>
</feature>
<proteinExistence type="inferred from homology"/>
<evidence type="ECO:0000256" key="2">
    <source>
        <dbReference type="ARBA" id="ARBA00006727"/>
    </source>
</evidence>
<feature type="transmembrane region" description="Helical" evidence="4">
    <location>
        <begin position="456"/>
        <end position="474"/>
    </location>
</feature>
<protein>
    <recommendedName>
        <fullName evidence="7">Major facilitator superfamily (MFS) profile domain-containing protein</fullName>
    </recommendedName>
</protein>
<organism evidence="5 6">
    <name type="scientific">Coemansia pectinata</name>
    <dbReference type="NCBI Taxonomy" id="1052879"/>
    <lineage>
        <taxon>Eukaryota</taxon>
        <taxon>Fungi</taxon>
        <taxon>Fungi incertae sedis</taxon>
        <taxon>Zoopagomycota</taxon>
        <taxon>Kickxellomycotina</taxon>
        <taxon>Kickxellomycetes</taxon>
        <taxon>Kickxellales</taxon>
        <taxon>Kickxellaceae</taxon>
        <taxon>Coemansia</taxon>
    </lineage>
</organism>
<dbReference type="InterPro" id="IPR050327">
    <property type="entry name" value="Proton-linked_MCT"/>
</dbReference>
<dbReference type="SUPFAM" id="SSF103473">
    <property type="entry name" value="MFS general substrate transporter"/>
    <property type="match status" value="1"/>
</dbReference>
<feature type="transmembrane region" description="Helical" evidence="4">
    <location>
        <begin position="532"/>
        <end position="551"/>
    </location>
</feature>
<feature type="transmembrane region" description="Helical" evidence="4">
    <location>
        <begin position="268"/>
        <end position="291"/>
    </location>
</feature>
<feature type="transmembrane region" description="Helical" evidence="4">
    <location>
        <begin position="421"/>
        <end position="444"/>
    </location>
</feature>
<keyword evidence="4" id="KW-1133">Transmembrane helix</keyword>
<keyword evidence="4" id="KW-0472">Membrane</keyword>
<feature type="compositionally biased region" description="Polar residues" evidence="3">
    <location>
        <begin position="58"/>
        <end position="68"/>
    </location>
</feature>
<feature type="compositionally biased region" description="Basic and acidic residues" evidence="3">
    <location>
        <begin position="166"/>
        <end position="181"/>
    </location>
</feature>
<keyword evidence="4" id="KW-0812">Transmembrane</keyword>
<dbReference type="GO" id="GO:0022857">
    <property type="term" value="F:transmembrane transporter activity"/>
    <property type="evidence" value="ECO:0007669"/>
    <property type="project" value="InterPro"/>
</dbReference>
<feature type="transmembrane region" description="Helical" evidence="4">
    <location>
        <begin position="655"/>
        <end position="679"/>
    </location>
</feature>
<dbReference type="OrthoDB" id="6499973at2759"/>
<dbReference type="PANTHER" id="PTHR11360:SF284">
    <property type="entry name" value="EG:103B4.3 PROTEIN-RELATED"/>
    <property type="match status" value="1"/>
</dbReference>
<feature type="transmembrane region" description="Helical" evidence="4">
    <location>
        <begin position="333"/>
        <end position="352"/>
    </location>
</feature>
<evidence type="ECO:0008006" key="7">
    <source>
        <dbReference type="Google" id="ProtNLM"/>
    </source>
</evidence>
<feature type="compositionally biased region" description="Polar residues" evidence="3">
    <location>
        <begin position="115"/>
        <end position="131"/>
    </location>
</feature>
<dbReference type="GO" id="GO:0016020">
    <property type="term" value="C:membrane"/>
    <property type="evidence" value="ECO:0007669"/>
    <property type="project" value="UniProtKB-SubCell"/>
</dbReference>
<dbReference type="InterPro" id="IPR011701">
    <property type="entry name" value="MFS"/>
</dbReference>
<keyword evidence="6" id="KW-1185">Reference proteome</keyword>
<dbReference type="InterPro" id="IPR036259">
    <property type="entry name" value="MFS_trans_sf"/>
</dbReference>
<accession>A0A9W8GZD8</accession>
<dbReference type="Pfam" id="PF07690">
    <property type="entry name" value="MFS_1"/>
    <property type="match status" value="1"/>
</dbReference>
<feature type="transmembrane region" description="Helical" evidence="4">
    <location>
        <begin position="589"/>
        <end position="608"/>
    </location>
</feature>
<comment type="caution">
    <text evidence="5">The sequence shown here is derived from an EMBL/GenBank/DDBJ whole genome shotgun (WGS) entry which is preliminary data.</text>
</comment>
<feature type="transmembrane region" description="Helical" evidence="4">
    <location>
        <begin position="385"/>
        <end position="409"/>
    </location>
</feature>
<dbReference type="PANTHER" id="PTHR11360">
    <property type="entry name" value="MONOCARBOXYLATE TRANSPORTER"/>
    <property type="match status" value="1"/>
</dbReference>
<comment type="similarity">
    <text evidence="2">Belongs to the major facilitator superfamily. Monocarboxylate porter (TC 2.A.1.13) family.</text>
</comment>
<feature type="transmembrane region" description="Helical" evidence="4">
    <location>
        <begin position="359"/>
        <end position="379"/>
    </location>
</feature>
<feature type="region of interest" description="Disordered" evidence="3">
    <location>
        <begin position="1"/>
        <end position="184"/>
    </location>
</feature>
<feature type="transmembrane region" description="Helical" evidence="4">
    <location>
        <begin position="558"/>
        <end position="577"/>
    </location>
</feature>
<evidence type="ECO:0000256" key="1">
    <source>
        <dbReference type="ARBA" id="ARBA00004141"/>
    </source>
</evidence>
<gene>
    <name evidence="5" type="ORF">GGI19_002656</name>
</gene>
<sequence>MESSNHSSSGDQSRSALEVYREWLNESSASSNSSGTSSGDELSPPQVPSSPPLRRHSSTPTAISSSPDDSVESLPKPFTPSQPPVQEHAQQQMHKLQTPPVRKRAHGSSVPPPSRSNEQAKSPSSGGSKFMNTPRKLMNQMTFRSMLAASPAPTQQANVSKGRGGKPRDTDLPRSELDTREGGASGMRTLFGDAWIARPQATRQDETQRTARAAPIYPIDAAHRTLYDVPLDEAAAAAAARESKPPTYFPPPPLLEWEYYRVDGRRGWWVVLCAFLACSISLSTLLTYSVYESYYEFSSSVNDGSTAEIDDIYRGHEDSGASLEIFDYRVSTYLVLIGSLMGGFAAAGSVFAGCVADTLGYPICCFLGTVLMSMSLLAASFVSQLWALSILQGAFCGLGIALVFTPAYAAPAQWFERHRAVSTGIAISGSAFGTIILVPVYRAILASRGSALCLRAQALVTLVVGAGAAYGLRTRVQLQRPVAMQWRKTMRDTRVLLLMLMALLIAAARFAQILCLPVFARVYGADQDTAYNILYTMGAASLCGAIIGGSVADKSGYIAGIGLCESLVGLFTLVIWTPIAAAQVSAASIYVYAALFAVSSGVLGAVLPPGVAQMFGSARLATTMGLVIAASAPAILIMTPVSVKFFDMLGNRHSTAWLVAVSGILSILAGCLGFLLPVLQRRHARLVLRRQSSISWTSSN</sequence>
<feature type="compositionally biased region" description="Polar residues" evidence="3">
    <location>
        <begin position="1"/>
        <end position="15"/>
    </location>
</feature>
<dbReference type="Gene3D" id="1.20.1250.20">
    <property type="entry name" value="MFS general substrate transporter like domains"/>
    <property type="match status" value="2"/>
</dbReference>
<evidence type="ECO:0000313" key="6">
    <source>
        <dbReference type="Proteomes" id="UP001140011"/>
    </source>
</evidence>
<dbReference type="AlphaFoldDB" id="A0A9W8GZD8"/>
<evidence type="ECO:0000313" key="5">
    <source>
        <dbReference type="EMBL" id="KAJ2754105.1"/>
    </source>
</evidence>
<feature type="transmembrane region" description="Helical" evidence="4">
    <location>
        <begin position="620"/>
        <end position="643"/>
    </location>
</feature>
<dbReference type="EMBL" id="JANBUH010000140">
    <property type="protein sequence ID" value="KAJ2754105.1"/>
    <property type="molecule type" value="Genomic_DNA"/>
</dbReference>
<evidence type="ECO:0000256" key="3">
    <source>
        <dbReference type="SAM" id="MobiDB-lite"/>
    </source>
</evidence>
<feature type="compositionally biased region" description="Low complexity" evidence="3">
    <location>
        <begin position="25"/>
        <end position="44"/>
    </location>
</feature>
<dbReference type="Proteomes" id="UP001140011">
    <property type="component" value="Unassembled WGS sequence"/>
</dbReference>